<keyword evidence="1" id="KW-0812">Transmembrane</keyword>
<protein>
    <submittedName>
        <fullName evidence="2">Uncharacterized protein</fullName>
    </submittedName>
</protein>
<sequence length="107" mass="11648">KFSSYGGSIYTLLNSTKVTCQEIRRELTTGAIAVICVMSLFAFLALIGSSITACKHYIKKRGTEIETGSKCSVASSAIAFNDNYEKSSLNGSDDRVRILIADKKSWP</sequence>
<comment type="caution">
    <text evidence="2">The sequence shown here is derived from an EMBL/GenBank/DDBJ whole genome shotgun (WGS) entry which is preliminary data.</text>
</comment>
<dbReference type="Proteomes" id="UP000887013">
    <property type="component" value="Unassembled WGS sequence"/>
</dbReference>
<evidence type="ECO:0000313" key="2">
    <source>
        <dbReference type="EMBL" id="GFT81203.1"/>
    </source>
</evidence>
<name>A0A8X6U4T0_NEPPI</name>
<keyword evidence="3" id="KW-1185">Reference proteome</keyword>
<keyword evidence="1" id="KW-0472">Membrane</keyword>
<reference evidence="2" key="1">
    <citation type="submission" date="2020-08" db="EMBL/GenBank/DDBJ databases">
        <title>Multicomponent nature underlies the extraordinary mechanical properties of spider dragline silk.</title>
        <authorList>
            <person name="Kono N."/>
            <person name="Nakamura H."/>
            <person name="Mori M."/>
            <person name="Yoshida Y."/>
            <person name="Ohtoshi R."/>
            <person name="Malay A.D."/>
            <person name="Moran D.A.P."/>
            <person name="Tomita M."/>
            <person name="Numata K."/>
            <person name="Arakawa K."/>
        </authorList>
    </citation>
    <scope>NUCLEOTIDE SEQUENCE</scope>
</reference>
<gene>
    <name evidence="2" type="ORF">NPIL_640791</name>
</gene>
<dbReference type="EMBL" id="BMAW01023114">
    <property type="protein sequence ID" value="GFT81203.1"/>
    <property type="molecule type" value="Genomic_DNA"/>
</dbReference>
<feature type="transmembrane region" description="Helical" evidence="1">
    <location>
        <begin position="31"/>
        <end position="51"/>
    </location>
</feature>
<organism evidence="2 3">
    <name type="scientific">Nephila pilipes</name>
    <name type="common">Giant wood spider</name>
    <name type="synonym">Nephila maculata</name>
    <dbReference type="NCBI Taxonomy" id="299642"/>
    <lineage>
        <taxon>Eukaryota</taxon>
        <taxon>Metazoa</taxon>
        <taxon>Ecdysozoa</taxon>
        <taxon>Arthropoda</taxon>
        <taxon>Chelicerata</taxon>
        <taxon>Arachnida</taxon>
        <taxon>Araneae</taxon>
        <taxon>Araneomorphae</taxon>
        <taxon>Entelegynae</taxon>
        <taxon>Araneoidea</taxon>
        <taxon>Nephilidae</taxon>
        <taxon>Nephila</taxon>
    </lineage>
</organism>
<feature type="non-terminal residue" evidence="2">
    <location>
        <position position="107"/>
    </location>
</feature>
<feature type="non-terminal residue" evidence="2">
    <location>
        <position position="1"/>
    </location>
</feature>
<keyword evidence="1" id="KW-1133">Transmembrane helix</keyword>
<accession>A0A8X6U4T0</accession>
<evidence type="ECO:0000313" key="3">
    <source>
        <dbReference type="Proteomes" id="UP000887013"/>
    </source>
</evidence>
<evidence type="ECO:0000256" key="1">
    <source>
        <dbReference type="SAM" id="Phobius"/>
    </source>
</evidence>
<proteinExistence type="predicted"/>
<dbReference type="OrthoDB" id="118951at2759"/>
<dbReference type="AlphaFoldDB" id="A0A8X6U4T0"/>